<dbReference type="InterPro" id="IPR051794">
    <property type="entry name" value="PG_Endopeptidase_C40"/>
</dbReference>
<dbReference type="PROSITE" id="PS51935">
    <property type="entry name" value="NLPC_P60"/>
    <property type="match status" value="1"/>
</dbReference>
<dbReference type="PANTHER" id="PTHR47359:SF3">
    <property type="entry name" value="NLP_P60 DOMAIN-CONTAINING PROTEIN-RELATED"/>
    <property type="match status" value="1"/>
</dbReference>
<dbReference type="InterPro" id="IPR038765">
    <property type="entry name" value="Papain-like_cys_pep_sf"/>
</dbReference>
<gene>
    <name evidence="6" type="ORF">SAMN05216548_10638</name>
</gene>
<dbReference type="InterPro" id="IPR041382">
    <property type="entry name" value="SH3_16"/>
</dbReference>
<dbReference type="SUPFAM" id="SSF54001">
    <property type="entry name" value="Cysteine proteinases"/>
    <property type="match status" value="1"/>
</dbReference>
<dbReference type="Gene3D" id="2.30.30.40">
    <property type="entry name" value="SH3 Domains"/>
    <property type="match status" value="1"/>
</dbReference>
<keyword evidence="7" id="KW-1185">Reference proteome</keyword>
<dbReference type="Proteomes" id="UP000199647">
    <property type="component" value="Unassembled WGS sequence"/>
</dbReference>
<evidence type="ECO:0000256" key="2">
    <source>
        <dbReference type="ARBA" id="ARBA00022670"/>
    </source>
</evidence>
<proteinExistence type="inferred from homology"/>
<evidence type="ECO:0000256" key="4">
    <source>
        <dbReference type="ARBA" id="ARBA00022807"/>
    </source>
</evidence>
<dbReference type="OrthoDB" id="9813368at2"/>
<dbReference type="GO" id="GO:0006508">
    <property type="term" value="P:proteolysis"/>
    <property type="evidence" value="ECO:0007669"/>
    <property type="project" value="UniProtKB-KW"/>
</dbReference>
<evidence type="ECO:0000256" key="1">
    <source>
        <dbReference type="ARBA" id="ARBA00007074"/>
    </source>
</evidence>
<dbReference type="RefSeq" id="WP_092496411.1">
    <property type="nucleotide sequence ID" value="NZ_FOFG01000006.1"/>
</dbReference>
<keyword evidence="4" id="KW-0788">Thiol protease</keyword>
<dbReference type="Pfam" id="PF18348">
    <property type="entry name" value="SH3_16"/>
    <property type="match status" value="1"/>
</dbReference>
<dbReference type="PANTHER" id="PTHR47359">
    <property type="entry name" value="PEPTIDOGLYCAN DL-ENDOPEPTIDASE CWLO"/>
    <property type="match status" value="1"/>
</dbReference>
<comment type="similarity">
    <text evidence="1">Belongs to the peptidase C40 family.</text>
</comment>
<dbReference type="InterPro" id="IPR000064">
    <property type="entry name" value="NLP_P60_dom"/>
</dbReference>
<feature type="domain" description="NlpC/P60" evidence="5">
    <location>
        <begin position="162"/>
        <end position="288"/>
    </location>
</feature>
<sequence>MTELDPRINAARPDLADIRLRHVYPAERYAEGEVLRVASATAAFRGRPAADATMLTEGLHGEAVRVFETTGEGWCWAQLEADSYVGWVARSDLAHARAEPEYRVTALRTPVFAGPDIKLAPLMALSLGARVHVGGEAEDHNARYGLLDPAGAVVMQHLGAAEAHESDPVAVAERFLGTPYLWGGRTSFGIDCSALVQVACEACGIAAPRDSDMQRNGLGEALDLSAGVPELKRGDLVFWRGHVGIMQDGERLLHANAFHMAVASEPLRDTLSRFEAKGLTLAAIRRLV</sequence>
<reference evidence="6 7" key="1">
    <citation type="submission" date="2016-10" db="EMBL/GenBank/DDBJ databases">
        <authorList>
            <person name="de Groot N.N."/>
        </authorList>
    </citation>
    <scope>NUCLEOTIDE SEQUENCE [LARGE SCALE GENOMIC DNA]</scope>
    <source>
        <strain evidence="6 7">A52C2</strain>
    </source>
</reference>
<protein>
    <submittedName>
        <fullName evidence="6">NlpC/P60 family protein</fullName>
    </submittedName>
</protein>
<dbReference type="STRING" id="1855383.SAMN05216548_10638"/>
<organism evidence="6 7">
    <name type="scientific">Faunimonas pinastri</name>
    <dbReference type="NCBI Taxonomy" id="1855383"/>
    <lineage>
        <taxon>Bacteria</taxon>
        <taxon>Pseudomonadati</taxon>
        <taxon>Pseudomonadota</taxon>
        <taxon>Alphaproteobacteria</taxon>
        <taxon>Hyphomicrobiales</taxon>
        <taxon>Afifellaceae</taxon>
        <taxon>Faunimonas</taxon>
    </lineage>
</organism>
<dbReference type="Pfam" id="PF00877">
    <property type="entry name" value="NLPC_P60"/>
    <property type="match status" value="1"/>
</dbReference>
<dbReference type="AlphaFoldDB" id="A0A1H9HH62"/>
<dbReference type="Gene3D" id="3.90.1720.10">
    <property type="entry name" value="endopeptidase domain like (from Nostoc punctiforme)"/>
    <property type="match status" value="1"/>
</dbReference>
<dbReference type="EMBL" id="FOFG01000006">
    <property type="protein sequence ID" value="SEQ61566.1"/>
    <property type="molecule type" value="Genomic_DNA"/>
</dbReference>
<evidence type="ECO:0000259" key="5">
    <source>
        <dbReference type="PROSITE" id="PS51935"/>
    </source>
</evidence>
<keyword evidence="3" id="KW-0378">Hydrolase</keyword>
<evidence type="ECO:0000256" key="3">
    <source>
        <dbReference type="ARBA" id="ARBA00022801"/>
    </source>
</evidence>
<dbReference type="GO" id="GO:0008234">
    <property type="term" value="F:cysteine-type peptidase activity"/>
    <property type="evidence" value="ECO:0007669"/>
    <property type="project" value="UniProtKB-KW"/>
</dbReference>
<accession>A0A1H9HH62</accession>
<name>A0A1H9HH62_9HYPH</name>
<evidence type="ECO:0000313" key="7">
    <source>
        <dbReference type="Proteomes" id="UP000199647"/>
    </source>
</evidence>
<evidence type="ECO:0000313" key="6">
    <source>
        <dbReference type="EMBL" id="SEQ61566.1"/>
    </source>
</evidence>
<keyword evidence="2" id="KW-0645">Protease</keyword>